<comment type="caution">
    <text evidence="3">The sequence shown here is derived from an EMBL/GenBank/DDBJ whole genome shotgun (WGS) entry which is preliminary data.</text>
</comment>
<organism evidence="3 4">
    <name type="scientific">Acetobacterium bakii</name>
    <dbReference type="NCBI Taxonomy" id="52689"/>
    <lineage>
        <taxon>Bacteria</taxon>
        <taxon>Bacillati</taxon>
        <taxon>Bacillota</taxon>
        <taxon>Clostridia</taxon>
        <taxon>Eubacteriales</taxon>
        <taxon>Eubacteriaceae</taxon>
        <taxon>Acetobacterium</taxon>
    </lineage>
</organism>
<dbReference type="PATRIC" id="fig|52689.4.peg.3718"/>
<dbReference type="STRING" id="52689.AKG39_03380"/>
<protein>
    <submittedName>
        <fullName evidence="3">Phosphatase</fullName>
    </submittedName>
</protein>
<feature type="domain" description="Phosphatidic acid phosphatase type 2/haloperoxidase" evidence="2">
    <location>
        <begin position="51"/>
        <end position="161"/>
    </location>
</feature>
<dbReference type="OrthoDB" id="9789113at2"/>
<dbReference type="Pfam" id="PF01569">
    <property type="entry name" value="PAP2"/>
    <property type="match status" value="1"/>
</dbReference>
<dbReference type="EMBL" id="LGYO01000008">
    <property type="protein sequence ID" value="KNZ42782.1"/>
    <property type="molecule type" value="Genomic_DNA"/>
</dbReference>
<keyword evidence="1" id="KW-0472">Membrane</keyword>
<dbReference type="Proteomes" id="UP000036873">
    <property type="component" value="Unassembled WGS sequence"/>
</dbReference>
<feature type="transmembrane region" description="Helical" evidence="1">
    <location>
        <begin position="95"/>
        <end position="115"/>
    </location>
</feature>
<reference evidence="4" key="1">
    <citation type="submission" date="2015-07" db="EMBL/GenBank/DDBJ databases">
        <title>Draft genome sequence of Acetobacterium bakii DSM 8293, a potential psychrophilic chemical producer through syngas fermentation.</title>
        <authorList>
            <person name="Song Y."/>
            <person name="Hwang S."/>
            <person name="Cho B.-K."/>
        </authorList>
    </citation>
    <scope>NUCLEOTIDE SEQUENCE [LARGE SCALE GENOMIC DNA]</scope>
    <source>
        <strain evidence="4">DSM 8239</strain>
    </source>
</reference>
<dbReference type="InterPro" id="IPR036938">
    <property type="entry name" value="PAP2/HPO_sf"/>
</dbReference>
<keyword evidence="4" id="KW-1185">Reference proteome</keyword>
<dbReference type="SUPFAM" id="SSF48317">
    <property type="entry name" value="Acid phosphatase/Vanadium-dependent haloperoxidase"/>
    <property type="match status" value="1"/>
</dbReference>
<feature type="transmembrane region" description="Helical" evidence="1">
    <location>
        <begin position="122"/>
        <end position="140"/>
    </location>
</feature>
<evidence type="ECO:0000313" key="3">
    <source>
        <dbReference type="EMBL" id="KNZ42782.1"/>
    </source>
</evidence>
<dbReference type="Gene3D" id="1.20.144.10">
    <property type="entry name" value="Phosphatidic acid phosphatase type 2/haloperoxidase"/>
    <property type="match status" value="1"/>
</dbReference>
<evidence type="ECO:0000256" key="1">
    <source>
        <dbReference type="SAM" id="Phobius"/>
    </source>
</evidence>
<feature type="transmembrane region" description="Helical" evidence="1">
    <location>
        <begin position="56"/>
        <end position="75"/>
    </location>
</feature>
<keyword evidence="1" id="KW-1133">Transmembrane helix</keyword>
<proteinExistence type="predicted"/>
<dbReference type="PANTHER" id="PTHR14969">
    <property type="entry name" value="SPHINGOSINE-1-PHOSPHATE PHOSPHOHYDROLASE"/>
    <property type="match status" value="1"/>
</dbReference>
<evidence type="ECO:0000259" key="2">
    <source>
        <dbReference type="SMART" id="SM00014"/>
    </source>
</evidence>
<feature type="transmembrane region" description="Helical" evidence="1">
    <location>
        <begin position="146"/>
        <end position="164"/>
    </location>
</feature>
<accession>A0A0L6U342</accession>
<dbReference type="InterPro" id="IPR000326">
    <property type="entry name" value="PAP2/HPO"/>
</dbReference>
<gene>
    <name evidence="3" type="ORF">AKG39_03380</name>
</gene>
<dbReference type="RefSeq" id="WP_050738953.1">
    <property type="nucleotide sequence ID" value="NZ_LGYO01000008.1"/>
</dbReference>
<keyword evidence="1" id="KW-0812">Transmembrane</keyword>
<evidence type="ECO:0000313" key="4">
    <source>
        <dbReference type="Proteomes" id="UP000036873"/>
    </source>
</evidence>
<dbReference type="PANTHER" id="PTHR14969:SF13">
    <property type="entry name" value="AT30094P"/>
    <property type="match status" value="1"/>
</dbReference>
<dbReference type="AlphaFoldDB" id="A0A0L6U342"/>
<sequence length="179" mass="20727">MDLTILIWIQNHLVFEQLNGFFIFITNFWSDIFWGLPLVAFLLVKKETRLTGLTMLLSLTLCVLVVNLGLKPFVARPRPFTAYEINLLIPKPIDLSFPSGHSASAFAIVWAYFITQKDYWRWGLVVFALLISFSRLYLFVHYPTDVIAGIIIGILIAYFSKWLALKLIENSNFTDFFHE</sequence>
<name>A0A0L6U342_9FIRM</name>
<feature type="transmembrane region" description="Helical" evidence="1">
    <location>
        <begin position="20"/>
        <end position="44"/>
    </location>
</feature>
<dbReference type="SMART" id="SM00014">
    <property type="entry name" value="acidPPc"/>
    <property type="match status" value="1"/>
</dbReference>